<dbReference type="Proteomes" id="UP000253664">
    <property type="component" value="Unassembled WGS sequence"/>
</dbReference>
<sequence length="170" mass="18167">MKLSLLPYAAVAALSGLVQAAPSPGRLSVPLREDRAAAVAENRTEADDGVAFLLNKRGNKCGHSSFEDRGSEASPYASDCEMLAHNIASGGDWTVTHGVHRTLAQYGTCAFGAEGGGPWYTWVGNEDIRDLIRDSINKFKRPDGKVGSRGWMKCSGNSGGGRILWGIYHT</sequence>
<feature type="chain" id="PRO_5016908903" description="Ecp2 effector protein-like domain-containing protein" evidence="1">
    <location>
        <begin position="21"/>
        <end position="170"/>
    </location>
</feature>
<dbReference type="InterPro" id="IPR029226">
    <property type="entry name" value="Ecp2-like"/>
</dbReference>
<organism evidence="3 4">
    <name type="scientific">Ophiocordyceps polyrhachis-furcata BCC 54312</name>
    <dbReference type="NCBI Taxonomy" id="1330021"/>
    <lineage>
        <taxon>Eukaryota</taxon>
        <taxon>Fungi</taxon>
        <taxon>Dikarya</taxon>
        <taxon>Ascomycota</taxon>
        <taxon>Pezizomycotina</taxon>
        <taxon>Sordariomycetes</taxon>
        <taxon>Hypocreomycetidae</taxon>
        <taxon>Hypocreales</taxon>
        <taxon>Ophiocordycipitaceae</taxon>
        <taxon>Ophiocordyceps</taxon>
    </lineage>
</organism>
<name>A0A367LPW2_9HYPO</name>
<dbReference type="EMBL" id="LKCN02000001">
    <property type="protein sequence ID" value="RCI16483.1"/>
    <property type="molecule type" value="Genomic_DNA"/>
</dbReference>
<dbReference type="AlphaFoldDB" id="A0A367LPW2"/>
<dbReference type="STRING" id="1330021.A0A367LPW2"/>
<keyword evidence="1" id="KW-0732">Signal</keyword>
<feature type="signal peptide" evidence="1">
    <location>
        <begin position="1"/>
        <end position="20"/>
    </location>
</feature>
<accession>A0A367LPW2</accession>
<protein>
    <recommendedName>
        <fullName evidence="2">Ecp2 effector protein-like domain-containing protein</fullName>
    </recommendedName>
</protein>
<evidence type="ECO:0000256" key="1">
    <source>
        <dbReference type="SAM" id="SignalP"/>
    </source>
</evidence>
<evidence type="ECO:0000313" key="4">
    <source>
        <dbReference type="Proteomes" id="UP000253664"/>
    </source>
</evidence>
<keyword evidence="4" id="KW-1185">Reference proteome</keyword>
<feature type="domain" description="Ecp2 effector protein-like" evidence="2">
    <location>
        <begin position="60"/>
        <end position="154"/>
    </location>
</feature>
<reference evidence="3 4" key="1">
    <citation type="journal article" date="2015" name="BMC Genomics">
        <title>Insights from the genome of Ophiocordyceps polyrhachis-furcata to pathogenicity and host specificity in insect fungi.</title>
        <authorList>
            <person name="Wichadakul D."/>
            <person name="Kobmoo N."/>
            <person name="Ingsriswang S."/>
            <person name="Tangphatsornruang S."/>
            <person name="Chantasingh D."/>
            <person name="Luangsa-ard J.J."/>
            <person name="Eurwilaichitr L."/>
        </authorList>
    </citation>
    <scope>NUCLEOTIDE SEQUENCE [LARGE SCALE GENOMIC DNA]</scope>
    <source>
        <strain evidence="3 4">BCC 54312</strain>
    </source>
</reference>
<dbReference type="Pfam" id="PF14856">
    <property type="entry name" value="Hce2"/>
    <property type="match status" value="1"/>
</dbReference>
<comment type="caution">
    <text evidence="3">The sequence shown here is derived from an EMBL/GenBank/DDBJ whole genome shotgun (WGS) entry which is preliminary data.</text>
</comment>
<gene>
    <name evidence="3" type="ORF">L249_1735</name>
</gene>
<dbReference type="OrthoDB" id="73875at2759"/>
<proteinExistence type="predicted"/>
<evidence type="ECO:0000259" key="2">
    <source>
        <dbReference type="Pfam" id="PF14856"/>
    </source>
</evidence>
<evidence type="ECO:0000313" key="3">
    <source>
        <dbReference type="EMBL" id="RCI16483.1"/>
    </source>
</evidence>